<reference evidence="1 2" key="1">
    <citation type="journal article" date="2002" name="Proc. Natl. Acad. Sci. U.S.A.">
        <title>Extensive mosaic structure revealed by the complete genome sequence of uropathogenic Escherichia coli.</title>
        <authorList>
            <person name="Welch R.A."/>
            <person name="Burland V."/>
            <person name="Plunkett G.III."/>
            <person name="Redford P."/>
            <person name="Roesch P."/>
            <person name="Rasko D."/>
            <person name="Buckles E.L."/>
            <person name="Liou S.R."/>
            <person name="Boutin A."/>
            <person name="Hackett J."/>
            <person name="Stroud D."/>
            <person name="Mayhew G.F."/>
            <person name="Rose D.J."/>
            <person name="Zhou S."/>
            <person name="Schwartz D.C."/>
            <person name="Perna N.T."/>
            <person name="Mobley H.L."/>
            <person name="Donnenberg M.S."/>
            <person name="Blattner F.R."/>
        </authorList>
    </citation>
    <scope>NUCLEOTIDE SEQUENCE [LARGE SCALE GENOMIC DNA]</scope>
    <source>
        <strain evidence="2">CFT073 / ATCC 700928 / UPEC</strain>
    </source>
</reference>
<proteinExistence type="predicted"/>
<sequence>MPGVEDALRYFPLNSDFDRVKSAIKTSGSHLLLFWCDTSGLWQV</sequence>
<evidence type="ECO:0000313" key="2">
    <source>
        <dbReference type="Proteomes" id="UP000001410"/>
    </source>
</evidence>
<accession>A0A0H2V4S4</accession>
<dbReference type="EMBL" id="AE014075">
    <property type="protein sequence ID" value="AAN78963.1"/>
    <property type="molecule type" value="Genomic_DNA"/>
</dbReference>
<dbReference type="KEGG" id="ecc:c0485"/>
<organism evidence="1 2">
    <name type="scientific">Escherichia coli O6:H1 (strain CFT073 / ATCC 700928 / UPEC)</name>
    <dbReference type="NCBI Taxonomy" id="199310"/>
    <lineage>
        <taxon>Bacteria</taxon>
        <taxon>Pseudomonadati</taxon>
        <taxon>Pseudomonadota</taxon>
        <taxon>Gammaproteobacteria</taxon>
        <taxon>Enterobacterales</taxon>
        <taxon>Enterobacteriaceae</taxon>
        <taxon>Escherichia</taxon>
    </lineage>
</organism>
<dbReference type="HOGENOM" id="CLU_3216084_0_0_6"/>
<protein>
    <submittedName>
        <fullName evidence="1">Uncharacterized protein</fullName>
    </submittedName>
</protein>
<keyword evidence="2" id="KW-1185">Reference proteome</keyword>
<name>A0A0H2V4S4_ECOL6</name>
<evidence type="ECO:0000313" key="1">
    <source>
        <dbReference type="EMBL" id="AAN78963.1"/>
    </source>
</evidence>
<dbReference type="Proteomes" id="UP000001410">
    <property type="component" value="Chromosome"/>
</dbReference>
<dbReference type="AlphaFoldDB" id="A0A0H2V4S4"/>
<gene>
    <name evidence="1" type="ordered locus">c0485</name>
</gene>